<dbReference type="PANTHER" id="PTHR14049">
    <property type="entry name" value="LEPRECAN 1"/>
    <property type="match status" value="1"/>
</dbReference>
<dbReference type="InterPro" id="IPR044862">
    <property type="entry name" value="Pro_4_hyd_alph_FE2OG_OXY"/>
</dbReference>
<reference evidence="5" key="1">
    <citation type="submission" date="2020-11" db="EMBL/GenBank/DDBJ databases">
        <authorList>
            <person name="Tran Van P."/>
        </authorList>
    </citation>
    <scope>NUCLEOTIDE SEQUENCE</scope>
</reference>
<dbReference type="PANTHER" id="PTHR14049:SF9">
    <property type="entry name" value="PROCOLLAGEN-PROLINE 3-DIOXYGENASE"/>
    <property type="match status" value="1"/>
</dbReference>
<dbReference type="AlphaFoldDB" id="A0A7R9JYT6"/>
<sequence>MRFYLHGIRSWFPGLERQPRLVLGEPDDLALWPRDQQRTDLPRNQSHLSHAVHADNCNLKKNGICTKTPPAYTWRDYSAILYLNENFEGGEFFFSSDEAAKHIQSLVKPKCGRLVGFSAGSENLHGVFGVQRGRRCALGLWFTHNPRYVEEERKLAEQVISEVRVLGTISEQLLRDLEKHVVFDLD</sequence>
<feature type="domain" description="Prolyl 4-hydroxylase alpha subunit" evidence="4">
    <location>
        <begin position="1"/>
        <end position="143"/>
    </location>
</feature>
<evidence type="ECO:0000256" key="2">
    <source>
        <dbReference type="ARBA" id="ARBA00022964"/>
    </source>
</evidence>
<dbReference type="GO" id="GO:0016705">
    <property type="term" value="F:oxidoreductase activity, acting on paired donors, with incorporation or reduction of molecular oxygen"/>
    <property type="evidence" value="ECO:0007669"/>
    <property type="project" value="InterPro"/>
</dbReference>
<accession>A0A7R9JYT6</accession>
<protein>
    <recommendedName>
        <fullName evidence="4">Prolyl 4-hydroxylase alpha subunit domain-containing protein</fullName>
    </recommendedName>
</protein>
<name>A0A7R9JYT6_TIMGE</name>
<dbReference type="GO" id="GO:0032963">
    <property type="term" value="P:collagen metabolic process"/>
    <property type="evidence" value="ECO:0007669"/>
    <property type="project" value="InterPro"/>
</dbReference>
<comment type="cofactor">
    <cofactor evidence="1">
        <name>L-ascorbate</name>
        <dbReference type="ChEBI" id="CHEBI:38290"/>
    </cofactor>
</comment>
<dbReference type="SMART" id="SM00702">
    <property type="entry name" value="P4Hc"/>
    <property type="match status" value="1"/>
</dbReference>
<dbReference type="InterPro" id="IPR039575">
    <property type="entry name" value="P3H"/>
</dbReference>
<evidence type="ECO:0000256" key="1">
    <source>
        <dbReference type="ARBA" id="ARBA00001961"/>
    </source>
</evidence>
<proteinExistence type="predicted"/>
<dbReference type="InterPro" id="IPR006620">
    <property type="entry name" value="Pro_4_hyd_alph"/>
</dbReference>
<dbReference type="GO" id="GO:0005506">
    <property type="term" value="F:iron ion binding"/>
    <property type="evidence" value="ECO:0007669"/>
    <property type="project" value="InterPro"/>
</dbReference>
<keyword evidence="3" id="KW-0560">Oxidoreductase</keyword>
<dbReference type="EMBL" id="OE841209">
    <property type="protein sequence ID" value="CAD7594766.1"/>
    <property type="molecule type" value="Genomic_DNA"/>
</dbReference>
<gene>
    <name evidence="5" type="ORF">TGEB3V08_LOCUS5780</name>
</gene>
<dbReference type="GO" id="GO:0031418">
    <property type="term" value="F:L-ascorbic acid binding"/>
    <property type="evidence" value="ECO:0007669"/>
    <property type="project" value="InterPro"/>
</dbReference>
<evidence type="ECO:0000256" key="3">
    <source>
        <dbReference type="ARBA" id="ARBA00023002"/>
    </source>
</evidence>
<keyword evidence="2" id="KW-0223">Dioxygenase</keyword>
<dbReference type="Pfam" id="PF13640">
    <property type="entry name" value="2OG-FeII_Oxy_3"/>
    <property type="match status" value="1"/>
</dbReference>
<evidence type="ECO:0000313" key="5">
    <source>
        <dbReference type="EMBL" id="CAD7594766.1"/>
    </source>
</evidence>
<dbReference type="GO" id="GO:0051213">
    <property type="term" value="F:dioxygenase activity"/>
    <property type="evidence" value="ECO:0007669"/>
    <property type="project" value="UniProtKB-KW"/>
</dbReference>
<dbReference type="Gene3D" id="2.60.120.620">
    <property type="entry name" value="q2cbj1_9rhob like domain"/>
    <property type="match status" value="1"/>
</dbReference>
<organism evidence="5">
    <name type="scientific">Timema genevievae</name>
    <name type="common">Walking stick</name>
    <dbReference type="NCBI Taxonomy" id="629358"/>
    <lineage>
        <taxon>Eukaryota</taxon>
        <taxon>Metazoa</taxon>
        <taxon>Ecdysozoa</taxon>
        <taxon>Arthropoda</taxon>
        <taxon>Hexapoda</taxon>
        <taxon>Insecta</taxon>
        <taxon>Pterygota</taxon>
        <taxon>Neoptera</taxon>
        <taxon>Polyneoptera</taxon>
        <taxon>Phasmatodea</taxon>
        <taxon>Timematodea</taxon>
        <taxon>Timematoidea</taxon>
        <taxon>Timematidae</taxon>
        <taxon>Timema</taxon>
    </lineage>
</organism>
<evidence type="ECO:0000259" key="4">
    <source>
        <dbReference type="SMART" id="SM00702"/>
    </source>
</evidence>